<evidence type="ECO:0000256" key="1">
    <source>
        <dbReference type="ARBA" id="ARBA00010923"/>
    </source>
</evidence>
<dbReference type="Proteomes" id="UP000284051">
    <property type="component" value="Unassembled WGS sequence"/>
</dbReference>
<dbReference type="Proteomes" id="UP000479531">
    <property type="component" value="Unassembled WGS sequence"/>
</dbReference>
<dbReference type="CDD" id="cd17515">
    <property type="entry name" value="RMtype1_S_MjaORF132P_Sau1132ORF3780P-TRD1-CR1_like"/>
    <property type="match status" value="1"/>
</dbReference>
<evidence type="ECO:0000256" key="3">
    <source>
        <dbReference type="ARBA" id="ARBA00023125"/>
    </source>
</evidence>
<gene>
    <name evidence="8" type="ORF">DW264_17735</name>
    <name evidence="7" type="ORF">DW927_16950</name>
    <name evidence="6" type="ORF">GCK47_12015</name>
</gene>
<evidence type="ECO:0000256" key="2">
    <source>
        <dbReference type="ARBA" id="ARBA00022747"/>
    </source>
</evidence>
<dbReference type="GO" id="GO:0003677">
    <property type="term" value="F:DNA binding"/>
    <property type="evidence" value="ECO:0007669"/>
    <property type="project" value="UniProtKB-KW"/>
</dbReference>
<dbReference type="InterPro" id="IPR044946">
    <property type="entry name" value="Restrct_endonuc_typeI_TRD_sf"/>
</dbReference>
<evidence type="ECO:0000313" key="8">
    <source>
        <dbReference type="EMBL" id="RHG24738.1"/>
    </source>
</evidence>
<dbReference type="GO" id="GO:0009307">
    <property type="term" value="P:DNA restriction-modification system"/>
    <property type="evidence" value="ECO:0007669"/>
    <property type="project" value="UniProtKB-KW"/>
</dbReference>
<feature type="domain" description="Type I restriction modification DNA specificity" evidence="5">
    <location>
        <begin position="180"/>
        <end position="350"/>
    </location>
</feature>
<evidence type="ECO:0000259" key="5">
    <source>
        <dbReference type="Pfam" id="PF01420"/>
    </source>
</evidence>
<comment type="subunit">
    <text evidence="4">The methyltransferase is composed of M and S polypeptides.</text>
</comment>
<dbReference type="GO" id="GO:0004519">
    <property type="term" value="F:endonuclease activity"/>
    <property type="evidence" value="ECO:0007669"/>
    <property type="project" value="UniProtKB-KW"/>
</dbReference>
<evidence type="ECO:0000313" key="9">
    <source>
        <dbReference type="Proteomes" id="UP000284051"/>
    </source>
</evidence>
<keyword evidence="7" id="KW-0255">Endonuclease</keyword>
<evidence type="ECO:0000313" key="10">
    <source>
        <dbReference type="Proteomes" id="UP000284465"/>
    </source>
</evidence>
<sequence>MVWCNIENAHIARQIMALRCIDGLYKNYLEIVMLAFLSKIVSKANGLIPGLSRDVILNMTFPLPPFNEQTQIYHKSKEILSYTQQVDKETEKLIDIINITKSKILDLAIRGKLVPQNPNDEPASVLLERIRAEKEELIKQGKIKRDKKESIIFRGDDNSYYEKIGNDIICIDEELPFDIPHNWSWCRLGNIGDWAAGSTPSRSYPEYYNGTIPWLKTGDLNDGYITNIPESISEEALKNTSVRLNPSGSVLIAMYGATIGKLGILTFPATTNQACCACSPLDGINNHYLFYYLLSQKDNFVYRSVGGAQPNISKEKIVTTLMPVPPYEEQRQILDKIDIFFDLIRDIEKSLN</sequence>
<proteinExistence type="inferred from homology"/>
<reference evidence="6 11" key="2">
    <citation type="submission" date="2019-10" db="EMBL/GenBank/DDBJ databases">
        <title>Roseburia spp. ameliorate alcoholic fatty liver via restoration of gut barrier function.</title>
        <authorList>
            <person name="Seo B."/>
            <person name="Ko G."/>
        </authorList>
    </citation>
    <scope>NUCLEOTIDE SEQUENCE [LARGE SCALE GENOMIC DNA]</scope>
    <source>
        <strain evidence="6 11">SNUG30017</strain>
    </source>
</reference>
<dbReference type="PANTHER" id="PTHR43140">
    <property type="entry name" value="TYPE-1 RESTRICTION ENZYME ECOKI SPECIFICITY PROTEIN"/>
    <property type="match status" value="1"/>
</dbReference>
<dbReference type="EMBL" id="QRID01000028">
    <property type="protein sequence ID" value="RHG24738.1"/>
    <property type="molecule type" value="Genomic_DNA"/>
</dbReference>
<protein>
    <submittedName>
        <fullName evidence="7">Restriction endonuclease subunit S</fullName>
    </submittedName>
</protein>
<dbReference type="InterPro" id="IPR000055">
    <property type="entry name" value="Restrct_endonuc_typeI_TRD"/>
</dbReference>
<name>A0A413SCJ9_9FIRM</name>
<dbReference type="AlphaFoldDB" id="A0A413SCJ9"/>
<dbReference type="EMBL" id="WGGT01000014">
    <property type="protein sequence ID" value="MVQ46407.1"/>
    <property type="molecule type" value="Genomic_DNA"/>
</dbReference>
<comment type="similarity">
    <text evidence="1">Belongs to the type-I restriction system S methylase family.</text>
</comment>
<evidence type="ECO:0000313" key="11">
    <source>
        <dbReference type="Proteomes" id="UP000479531"/>
    </source>
</evidence>
<dbReference type="SUPFAM" id="SSF116734">
    <property type="entry name" value="DNA methylase specificity domain"/>
    <property type="match status" value="2"/>
</dbReference>
<dbReference type="PANTHER" id="PTHR43140:SF1">
    <property type="entry name" value="TYPE I RESTRICTION ENZYME ECOKI SPECIFICITY SUBUNIT"/>
    <property type="match status" value="1"/>
</dbReference>
<keyword evidence="7" id="KW-0540">Nuclease</keyword>
<dbReference type="Gene3D" id="3.90.220.20">
    <property type="entry name" value="DNA methylase specificity domains"/>
    <property type="match status" value="2"/>
</dbReference>
<dbReference type="InterPro" id="IPR051212">
    <property type="entry name" value="Type-I_RE_S_subunit"/>
</dbReference>
<comment type="caution">
    <text evidence="7">The sequence shown here is derived from an EMBL/GenBank/DDBJ whole genome shotgun (WGS) entry which is preliminary data.</text>
</comment>
<keyword evidence="3" id="KW-0238">DNA-binding</keyword>
<dbReference type="EMBL" id="QSFP01000027">
    <property type="protein sequence ID" value="RHA64814.1"/>
    <property type="molecule type" value="Genomic_DNA"/>
</dbReference>
<organism evidence="7 10">
    <name type="scientific">Roseburia intestinalis</name>
    <dbReference type="NCBI Taxonomy" id="166486"/>
    <lineage>
        <taxon>Bacteria</taxon>
        <taxon>Bacillati</taxon>
        <taxon>Bacillota</taxon>
        <taxon>Clostridia</taxon>
        <taxon>Lachnospirales</taxon>
        <taxon>Lachnospiraceae</taxon>
        <taxon>Roseburia</taxon>
    </lineage>
</organism>
<dbReference type="Proteomes" id="UP000284465">
    <property type="component" value="Unassembled WGS sequence"/>
</dbReference>
<evidence type="ECO:0000313" key="6">
    <source>
        <dbReference type="EMBL" id="MVQ46407.1"/>
    </source>
</evidence>
<dbReference type="Pfam" id="PF01420">
    <property type="entry name" value="Methylase_S"/>
    <property type="match status" value="1"/>
</dbReference>
<keyword evidence="7" id="KW-0378">Hydrolase</keyword>
<keyword evidence="2" id="KW-0680">Restriction system</keyword>
<evidence type="ECO:0000256" key="4">
    <source>
        <dbReference type="ARBA" id="ARBA00038652"/>
    </source>
</evidence>
<accession>A0A413SCJ9</accession>
<reference evidence="9 10" key="1">
    <citation type="submission" date="2018-08" db="EMBL/GenBank/DDBJ databases">
        <title>A genome reference for cultivated species of the human gut microbiota.</title>
        <authorList>
            <person name="Zou Y."/>
            <person name="Xue W."/>
            <person name="Luo G."/>
        </authorList>
    </citation>
    <scope>NUCLEOTIDE SEQUENCE [LARGE SCALE GENOMIC DNA]</scope>
    <source>
        <strain evidence="8 9">AM22-21LB</strain>
        <strain evidence="7 10">AM43-11</strain>
    </source>
</reference>
<evidence type="ECO:0000313" key="7">
    <source>
        <dbReference type="EMBL" id="RHA64814.1"/>
    </source>
</evidence>